<gene>
    <name evidence="2" type="ORF">GCM10010170_019040</name>
</gene>
<comment type="caution">
    <text evidence="2">The sequence shown here is derived from an EMBL/GenBank/DDBJ whole genome shotgun (WGS) entry which is preliminary data.</text>
</comment>
<reference evidence="2 3" key="1">
    <citation type="journal article" date="2019" name="Int. J. Syst. Evol. Microbiol.">
        <title>The Global Catalogue of Microorganisms (GCM) 10K type strain sequencing project: providing services to taxonomists for standard genome sequencing and annotation.</title>
        <authorList>
            <consortium name="The Broad Institute Genomics Platform"/>
            <consortium name="The Broad Institute Genome Sequencing Center for Infectious Disease"/>
            <person name="Wu L."/>
            <person name="Ma J."/>
        </authorList>
    </citation>
    <scope>NUCLEOTIDE SEQUENCE [LARGE SCALE GENOMIC DNA]</scope>
    <source>
        <strain evidence="2 3">JCM 3272</strain>
    </source>
</reference>
<name>A0ABN3FUA3_9ACTN</name>
<proteinExistence type="predicted"/>
<dbReference type="RefSeq" id="WP_344611910.1">
    <property type="nucleotide sequence ID" value="NZ_BAAARV010000017.1"/>
</dbReference>
<feature type="transmembrane region" description="Helical" evidence="1">
    <location>
        <begin position="111"/>
        <end position="129"/>
    </location>
</feature>
<keyword evidence="1" id="KW-0812">Transmembrane</keyword>
<keyword evidence="3" id="KW-1185">Reference proteome</keyword>
<dbReference type="Proteomes" id="UP001501444">
    <property type="component" value="Unassembled WGS sequence"/>
</dbReference>
<accession>A0ABN3FUA3</accession>
<dbReference type="EMBL" id="BAAARV010000017">
    <property type="protein sequence ID" value="GAA2337741.1"/>
    <property type="molecule type" value="Genomic_DNA"/>
</dbReference>
<evidence type="ECO:0000313" key="3">
    <source>
        <dbReference type="Proteomes" id="UP001501444"/>
    </source>
</evidence>
<keyword evidence="1" id="KW-0472">Membrane</keyword>
<keyword evidence="1" id="KW-1133">Transmembrane helix</keyword>
<evidence type="ECO:0000256" key="1">
    <source>
        <dbReference type="SAM" id="Phobius"/>
    </source>
</evidence>
<evidence type="ECO:0008006" key="4">
    <source>
        <dbReference type="Google" id="ProtNLM"/>
    </source>
</evidence>
<feature type="transmembrane region" description="Helical" evidence="1">
    <location>
        <begin position="81"/>
        <end position="99"/>
    </location>
</feature>
<organism evidence="2 3">
    <name type="scientific">Dactylosporangium salmoneum</name>
    <dbReference type="NCBI Taxonomy" id="53361"/>
    <lineage>
        <taxon>Bacteria</taxon>
        <taxon>Bacillati</taxon>
        <taxon>Actinomycetota</taxon>
        <taxon>Actinomycetes</taxon>
        <taxon>Micromonosporales</taxon>
        <taxon>Micromonosporaceae</taxon>
        <taxon>Dactylosporangium</taxon>
    </lineage>
</organism>
<evidence type="ECO:0000313" key="2">
    <source>
        <dbReference type="EMBL" id="GAA2337741.1"/>
    </source>
</evidence>
<protein>
    <recommendedName>
        <fullName evidence="4">Integral membrane protein</fullName>
    </recommendedName>
</protein>
<feature type="transmembrane region" description="Helical" evidence="1">
    <location>
        <begin position="52"/>
        <end position="69"/>
    </location>
</feature>
<sequence length="132" mass="13456">MTTSASRPAALAATAGCLVMIAFQLSLAAGAPFGRAAWGGAHPGRLPADLRVSSAFAVVVWAVAALVLARRAGLTSVPPAGFARVATWVLGGLVLLGALPNFASPSGWERYLWGPFAVLLAILCFAAAANRR</sequence>